<keyword evidence="1" id="KW-0732">Signal</keyword>
<dbReference type="KEGG" id="hoh:Hoch_6263"/>
<feature type="chain" id="PRO_5003010420" evidence="1">
    <location>
        <begin position="20"/>
        <end position="195"/>
    </location>
</feature>
<dbReference type="SUPFAM" id="SSF52833">
    <property type="entry name" value="Thioredoxin-like"/>
    <property type="match status" value="1"/>
</dbReference>
<dbReference type="GO" id="GO:0016491">
    <property type="term" value="F:oxidoreductase activity"/>
    <property type="evidence" value="ECO:0007669"/>
    <property type="project" value="InterPro"/>
</dbReference>
<dbReference type="InterPro" id="IPR000866">
    <property type="entry name" value="AhpC/TSA"/>
</dbReference>
<dbReference type="HOGENOM" id="CLU_1394650_0_0_7"/>
<accession>D0LMP7</accession>
<dbReference type="STRING" id="502025.Hoch_6263"/>
<gene>
    <name evidence="3" type="ordered locus">Hoch_6263</name>
</gene>
<evidence type="ECO:0000256" key="1">
    <source>
        <dbReference type="SAM" id="SignalP"/>
    </source>
</evidence>
<dbReference type="Gene3D" id="3.40.30.10">
    <property type="entry name" value="Glutaredoxin"/>
    <property type="match status" value="1"/>
</dbReference>
<dbReference type="CDD" id="cd02966">
    <property type="entry name" value="TlpA_like_family"/>
    <property type="match status" value="1"/>
</dbReference>
<dbReference type="RefSeq" id="WP_012831326.1">
    <property type="nucleotide sequence ID" value="NC_013440.1"/>
</dbReference>
<name>D0LMP7_HALO1</name>
<protein>
    <submittedName>
        <fullName evidence="3">Alkyl hydroperoxide reductase/ Thiol specific antioxidant/ Mal allergen</fullName>
    </submittedName>
</protein>
<evidence type="ECO:0000313" key="3">
    <source>
        <dbReference type="EMBL" id="ACY18734.1"/>
    </source>
</evidence>
<reference evidence="3 4" key="1">
    <citation type="journal article" date="2010" name="Stand. Genomic Sci.">
        <title>Complete genome sequence of Haliangium ochraceum type strain (SMP-2).</title>
        <authorList>
            <consortium name="US DOE Joint Genome Institute (JGI-PGF)"/>
            <person name="Ivanova N."/>
            <person name="Daum C."/>
            <person name="Lang E."/>
            <person name="Abt B."/>
            <person name="Kopitz M."/>
            <person name="Saunders E."/>
            <person name="Lapidus A."/>
            <person name="Lucas S."/>
            <person name="Glavina Del Rio T."/>
            <person name="Nolan M."/>
            <person name="Tice H."/>
            <person name="Copeland A."/>
            <person name="Cheng J.F."/>
            <person name="Chen F."/>
            <person name="Bruce D."/>
            <person name="Goodwin L."/>
            <person name="Pitluck S."/>
            <person name="Mavromatis K."/>
            <person name="Pati A."/>
            <person name="Mikhailova N."/>
            <person name="Chen A."/>
            <person name="Palaniappan K."/>
            <person name="Land M."/>
            <person name="Hauser L."/>
            <person name="Chang Y.J."/>
            <person name="Jeffries C.D."/>
            <person name="Detter J.C."/>
            <person name="Brettin T."/>
            <person name="Rohde M."/>
            <person name="Goker M."/>
            <person name="Bristow J."/>
            <person name="Markowitz V."/>
            <person name="Eisen J.A."/>
            <person name="Hugenholtz P."/>
            <person name="Kyrpides N.C."/>
            <person name="Klenk H.P."/>
        </authorList>
    </citation>
    <scope>NUCLEOTIDE SEQUENCE [LARGE SCALE GENOMIC DNA]</scope>
    <source>
        <strain evidence="4">DSM 14365 / CIP 107738 / JCM 11303 / AJ 13395 / SMP-2</strain>
    </source>
</reference>
<dbReference type="PROSITE" id="PS51257">
    <property type="entry name" value="PROKAR_LIPOPROTEIN"/>
    <property type="match status" value="1"/>
</dbReference>
<dbReference type="AlphaFoldDB" id="D0LMP7"/>
<dbReference type="PROSITE" id="PS51352">
    <property type="entry name" value="THIOREDOXIN_2"/>
    <property type="match status" value="1"/>
</dbReference>
<dbReference type="Pfam" id="PF00578">
    <property type="entry name" value="AhpC-TSA"/>
    <property type="match status" value="1"/>
</dbReference>
<feature type="domain" description="Thioredoxin" evidence="2">
    <location>
        <begin position="28"/>
        <end position="195"/>
    </location>
</feature>
<evidence type="ECO:0000259" key="2">
    <source>
        <dbReference type="PROSITE" id="PS51352"/>
    </source>
</evidence>
<dbReference type="InterPro" id="IPR036249">
    <property type="entry name" value="Thioredoxin-like_sf"/>
</dbReference>
<dbReference type="InterPro" id="IPR013766">
    <property type="entry name" value="Thioredoxin_domain"/>
</dbReference>
<dbReference type="Proteomes" id="UP000001880">
    <property type="component" value="Chromosome"/>
</dbReference>
<proteinExistence type="predicted"/>
<organism evidence="3 4">
    <name type="scientific">Haliangium ochraceum (strain DSM 14365 / JCM 11303 / SMP-2)</name>
    <dbReference type="NCBI Taxonomy" id="502025"/>
    <lineage>
        <taxon>Bacteria</taxon>
        <taxon>Pseudomonadati</taxon>
        <taxon>Myxococcota</taxon>
        <taxon>Polyangia</taxon>
        <taxon>Haliangiales</taxon>
        <taxon>Kofleriaceae</taxon>
        <taxon>Haliangium</taxon>
    </lineage>
</organism>
<keyword evidence="4" id="KW-1185">Reference proteome</keyword>
<dbReference type="eggNOG" id="COG0526">
    <property type="taxonomic scope" value="Bacteria"/>
</dbReference>
<feature type="signal peptide" evidence="1">
    <location>
        <begin position="1"/>
        <end position="19"/>
    </location>
</feature>
<dbReference type="GO" id="GO:0016209">
    <property type="term" value="F:antioxidant activity"/>
    <property type="evidence" value="ECO:0007669"/>
    <property type="project" value="InterPro"/>
</dbReference>
<evidence type="ECO:0000313" key="4">
    <source>
        <dbReference type="Proteomes" id="UP000001880"/>
    </source>
</evidence>
<sequence>MSARSTALAAALVTALAAAGCGDTGTGTPAPETLEDLEFRAFVDSDGDGLSGNDTPTTIRLSEYFAANRPGTKIIMLNAAAGWCAPCMREASALPAFAAEYEPRGVVVLTAVFQDQNTQPADEAFAKTWADTFMLPVPTLIDTEFQTSRYFDANAMPANLFVDAETLEILTTATGAETGDDPMKEYRELLDFYLQ</sequence>
<dbReference type="EMBL" id="CP001804">
    <property type="protein sequence ID" value="ACY18734.1"/>
    <property type="molecule type" value="Genomic_DNA"/>
</dbReference>